<comment type="similarity">
    <text evidence="1">Belongs to the short-chain dehydrogenases/reductases (SDR) family.</text>
</comment>
<dbReference type="Gene3D" id="3.40.50.720">
    <property type="entry name" value="NAD(P)-binding Rossmann-like Domain"/>
    <property type="match status" value="1"/>
</dbReference>
<reference evidence="3" key="1">
    <citation type="submission" date="2025-08" db="UniProtKB">
        <authorList>
            <consortium name="Ensembl"/>
        </authorList>
    </citation>
    <scope>IDENTIFICATION</scope>
</reference>
<dbReference type="Ensembl" id="ENSCCRT00020062054.1">
    <property type="protein sequence ID" value="ENSCCRP00020056282.1"/>
    <property type="gene ID" value="ENSCCRG00020026644.1"/>
</dbReference>
<dbReference type="Pfam" id="PF00106">
    <property type="entry name" value="adh_short"/>
    <property type="match status" value="1"/>
</dbReference>
<dbReference type="PANTHER" id="PTHR43115:SF4">
    <property type="entry name" value="DEHYDROGENASE_REDUCTASE SDR FAMILY MEMBER 11"/>
    <property type="match status" value="1"/>
</dbReference>
<dbReference type="GO" id="GO:0016491">
    <property type="term" value="F:oxidoreductase activity"/>
    <property type="evidence" value="ECO:0007669"/>
    <property type="project" value="UniProtKB-KW"/>
</dbReference>
<dbReference type="InterPro" id="IPR036291">
    <property type="entry name" value="NAD(P)-bd_dom_sf"/>
</dbReference>
<evidence type="ECO:0000256" key="2">
    <source>
        <dbReference type="ARBA" id="ARBA00023002"/>
    </source>
</evidence>
<dbReference type="InterPro" id="IPR002347">
    <property type="entry name" value="SDR_fam"/>
</dbReference>
<keyword evidence="2" id="KW-0560">Oxidoreductase</keyword>
<dbReference type="Proteomes" id="UP000694701">
    <property type="component" value="Unplaced"/>
</dbReference>
<proteinExistence type="inferred from homology"/>
<evidence type="ECO:0000313" key="3">
    <source>
        <dbReference type="Ensembl" id="ENSCCRP00020056282.1"/>
    </source>
</evidence>
<accession>A0A8C2FIP4</accession>
<evidence type="ECO:0000313" key="4">
    <source>
        <dbReference type="Proteomes" id="UP000694701"/>
    </source>
</evidence>
<sequence length="65" mass="7154">MRCVNLYRWKGRVALVTGASVGIGVAIAKSLVQQHGINVVGCDRNVLLYLTAPCEMPHTSNYFVY</sequence>
<protein>
    <submittedName>
        <fullName evidence="3">Uncharacterized protein</fullName>
    </submittedName>
</protein>
<name>A0A8C2FIP4_CYPCA</name>
<evidence type="ECO:0000256" key="1">
    <source>
        <dbReference type="ARBA" id="ARBA00006484"/>
    </source>
</evidence>
<dbReference type="AlphaFoldDB" id="A0A8C2FIP4"/>
<dbReference type="PANTHER" id="PTHR43115">
    <property type="entry name" value="DEHYDROGENASE/REDUCTASE SDR FAMILY MEMBER 11"/>
    <property type="match status" value="1"/>
</dbReference>
<organism evidence="3 4">
    <name type="scientific">Cyprinus carpio</name>
    <name type="common">Common carp</name>
    <dbReference type="NCBI Taxonomy" id="7962"/>
    <lineage>
        <taxon>Eukaryota</taxon>
        <taxon>Metazoa</taxon>
        <taxon>Chordata</taxon>
        <taxon>Craniata</taxon>
        <taxon>Vertebrata</taxon>
        <taxon>Euteleostomi</taxon>
        <taxon>Actinopterygii</taxon>
        <taxon>Neopterygii</taxon>
        <taxon>Teleostei</taxon>
        <taxon>Ostariophysi</taxon>
        <taxon>Cypriniformes</taxon>
        <taxon>Cyprinidae</taxon>
        <taxon>Cyprininae</taxon>
        <taxon>Cyprinus</taxon>
    </lineage>
</organism>
<dbReference type="SUPFAM" id="SSF51735">
    <property type="entry name" value="NAD(P)-binding Rossmann-fold domains"/>
    <property type="match status" value="1"/>
</dbReference>